<dbReference type="SUPFAM" id="SSF56672">
    <property type="entry name" value="DNA/RNA polymerases"/>
    <property type="match status" value="1"/>
</dbReference>
<protein>
    <submittedName>
        <fullName evidence="10">Polyprotein</fullName>
    </submittedName>
</protein>
<keyword evidence="11" id="KW-1185">Reference proteome</keyword>
<dbReference type="PANTHER" id="PTHR33064">
    <property type="entry name" value="POL PROTEIN"/>
    <property type="match status" value="1"/>
</dbReference>
<evidence type="ECO:0000256" key="1">
    <source>
        <dbReference type="ARBA" id="ARBA00022670"/>
    </source>
</evidence>
<organism evidence="10 11">
    <name type="scientific">Abeliophyllum distichum</name>
    <dbReference type="NCBI Taxonomy" id="126358"/>
    <lineage>
        <taxon>Eukaryota</taxon>
        <taxon>Viridiplantae</taxon>
        <taxon>Streptophyta</taxon>
        <taxon>Embryophyta</taxon>
        <taxon>Tracheophyta</taxon>
        <taxon>Spermatophyta</taxon>
        <taxon>Magnoliopsida</taxon>
        <taxon>eudicotyledons</taxon>
        <taxon>Gunneridae</taxon>
        <taxon>Pentapetalae</taxon>
        <taxon>asterids</taxon>
        <taxon>lamiids</taxon>
        <taxon>Lamiales</taxon>
        <taxon>Oleaceae</taxon>
        <taxon>Forsythieae</taxon>
        <taxon>Abeliophyllum</taxon>
    </lineage>
</organism>
<evidence type="ECO:0000256" key="5">
    <source>
        <dbReference type="ARBA" id="ARBA00022750"/>
    </source>
</evidence>
<dbReference type="CDD" id="cd09274">
    <property type="entry name" value="RNase_HI_RT_Ty3"/>
    <property type="match status" value="1"/>
</dbReference>
<evidence type="ECO:0000256" key="4">
    <source>
        <dbReference type="ARBA" id="ARBA00022722"/>
    </source>
</evidence>
<dbReference type="PANTHER" id="PTHR33064:SF37">
    <property type="entry name" value="RIBONUCLEASE H"/>
    <property type="match status" value="1"/>
</dbReference>
<keyword evidence="3" id="KW-0548">Nucleotidyltransferase</keyword>
<dbReference type="InterPro" id="IPR041373">
    <property type="entry name" value="RT_RNaseH"/>
</dbReference>
<evidence type="ECO:0000256" key="6">
    <source>
        <dbReference type="ARBA" id="ARBA00022759"/>
    </source>
</evidence>
<dbReference type="GO" id="GO:0003964">
    <property type="term" value="F:RNA-directed DNA polymerase activity"/>
    <property type="evidence" value="ECO:0007669"/>
    <property type="project" value="UniProtKB-KW"/>
</dbReference>
<keyword evidence="1" id="KW-0645">Protease</keyword>
<keyword evidence="4" id="KW-0540">Nuclease</keyword>
<dbReference type="GO" id="GO:0004519">
    <property type="term" value="F:endonuclease activity"/>
    <property type="evidence" value="ECO:0007669"/>
    <property type="project" value="UniProtKB-KW"/>
</dbReference>
<reference evidence="11" key="1">
    <citation type="submission" date="2024-07" db="EMBL/GenBank/DDBJ databases">
        <title>Two chromosome-level genome assemblies of Korean endemic species Abeliophyllum distichum and Forsythia ovata (Oleaceae).</title>
        <authorList>
            <person name="Jang H."/>
        </authorList>
    </citation>
    <scope>NUCLEOTIDE SEQUENCE [LARGE SCALE GENOMIC DNA]</scope>
</reference>
<evidence type="ECO:0000256" key="7">
    <source>
        <dbReference type="ARBA" id="ARBA00022801"/>
    </source>
</evidence>
<dbReference type="InterPro" id="IPR043502">
    <property type="entry name" value="DNA/RNA_pol_sf"/>
</dbReference>
<evidence type="ECO:0000256" key="2">
    <source>
        <dbReference type="ARBA" id="ARBA00022679"/>
    </source>
</evidence>
<dbReference type="AlphaFoldDB" id="A0ABD1R8H1"/>
<keyword evidence="5" id="KW-0064">Aspartyl protease</keyword>
<gene>
    <name evidence="10" type="ORF">Adt_29486</name>
</gene>
<dbReference type="GO" id="GO:0004190">
    <property type="term" value="F:aspartic-type endopeptidase activity"/>
    <property type="evidence" value="ECO:0007669"/>
    <property type="project" value="UniProtKB-KW"/>
</dbReference>
<proteinExistence type="predicted"/>
<evidence type="ECO:0000259" key="9">
    <source>
        <dbReference type="Pfam" id="PF17917"/>
    </source>
</evidence>
<evidence type="ECO:0000256" key="3">
    <source>
        <dbReference type="ARBA" id="ARBA00022695"/>
    </source>
</evidence>
<dbReference type="EMBL" id="JBFOLK010000009">
    <property type="protein sequence ID" value="KAL2484730.1"/>
    <property type="molecule type" value="Genomic_DNA"/>
</dbReference>
<accession>A0ABD1R8H1</accession>
<dbReference type="GO" id="GO:0006508">
    <property type="term" value="P:proteolysis"/>
    <property type="evidence" value="ECO:0007669"/>
    <property type="project" value="UniProtKB-KW"/>
</dbReference>
<keyword evidence="7" id="KW-0378">Hydrolase</keyword>
<dbReference type="Pfam" id="PF17917">
    <property type="entry name" value="RT_RNaseH"/>
    <property type="match status" value="1"/>
</dbReference>
<comment type="caution">
    <text evidence="10">The sequence shown here is derived from an EMBL/GenBank/DDBJ whole genome shotgun (WGS) entry which is preliminary data.</text>
</comment>
<keyword evidence="6" id="KW-0255">Endonuclease</keyword>
<evidence type="ECO:0000313" key="11">
    <source>
        <dbReference type="Proteomes" id="UP001604336"/>
    </source>
</evidence>
<keyword evidence="8" id="KW-0695">RNA-directed DNA polymerase</keyword>
<dbReference type="InterPro" id="IPR051320">
    <property type="entry name" value="Viral_Replic_Matur_Polypro"/>
</dbReference>
<evidence type="ECO:0000313" key="10">
    <source>
        <dbReference type="EMBL" id="KAL2484730.1"/>
    </source>
</evidence>
<dbReference type="Proteomes" id="UP001604336">
    <property type="component" value="Unassembled WGS sequence"/>
</dbReference>
<evidence type="ECO:0000256" key="8">
    <source>
        <dbReference type="ARBA" id="ARBA00022918"/>
    </source>
</evidence>
<feature type="domain" description="Reverse transcriptase RNase H-like" evidence="9">
    <location>
        <begin position="35"/>
        <end position="133"/>
    </location>
</feature>
<sequence length="221" mass="25517">MLWFNTSEEQTKAIREIKQNVHGLPALSIPTDGKRILQTDASDLYWAAVLLEEKNGKRSICGYKSGSFSEAEKHYHSTFKEILAVKRGIEKFLIGYHFFIQMDMSAFPKMMNFKQKQIPNSQLLRWAKWFSNFDFEVKHIKGHNNLLPDFLSRPKSKPVINKIIPVICMIGSSSSKSSSSRPPEIYPNIQNFPPEIHDLIKNKTLKARSKELMLKYQSLVI</sequence>
<keyword evidence="2" id="KW-0808">Transferase</keyword>
<name>A0ABD1R8H1_9LAMI</name>